<dbReference type="EMBL" id="CP006933">
    <property type="protein sequence ID" value="AIS33180.1"/>
    <property type="molecule type" value="Genomic_DNA"/>
</dbReference>
<protein>
    <submittedName>
        <fullName evidence="2">Uncharacterized protein</fullName>
    </submittedName>
</protein>
<feature type="coiled-coil region" evidence="1">
    <location>
        <begin position="104"/>
        <end position="131"/>
    </location>
</feature>
<reference evidence="2 4" key="1">
    <citation type="submission" date="2013-12" db="EMBL/GenBank/DDBJ databases">
        <title>The complete genome sequence of Methanobacterium sp. BRM9.</title>
        <authorList>
            <consortium name="Pastoral Greenhouse Gas Research Consortium"/>
            <person name="Kelly W.J."/>
            <person name="Leahy S.C."/>
            <person name="Perry R."/>
            <person name="Li D."/>
            <person name="Altermann E."/>
            <person name="Lambie S.C."/>
            <person name="Attwood G.T."/>
        </authorList>
    </citation>
    <scope>NUCLEOTIDE SEQUENCE [LARGE SCALE GENOMIC DNA]</scope>
    <source>
        <strain evidence="2 4">BRM9</strain>
    </source>
</reference>
<organism evidence="2 4">
    <name type="scientific">Methanobacterium formicicum</name>
    <dbReference type="NCBI Taxonomy" id="2162"/>
    <lineage>
        <taxon>Archaea</taxon>
        <taxon>Methanobacteriati</taxon>
        <taxon>Methanobacteriota</taxon>
        <taxon>Methanomada group</taxon>
        <taxon>Methanobacteria</taxon>
        <taxon>Methanobacteriales</taxon>
        <taxon>Methanobacteriaceae</taxon>
        <taxon>Methanobacterium</taxon>
    </lineage>
</organism>
<dbReference type="KEGG" id="mfc:BRM9_2380"/>
<proteinExistence type="predicted"/>
<dbReference type="Proteomes" id="UP000029661">
    <property type="component" value="Chromosome"/>
</dbReference>
<dbReference type="EMBL" id="JADIIL010000019">
    <property type="protein sequence ID" value="MBF4474992.1"/>
    <property type="molecule type" value="Genomic_DNA"/>
</dbReference>
<evidence type="ECO:0000256" key="1">
    <source>
        <dbReference type="SAM" id="Coils"/>
    </source>
</evidence>
<dbReference type="Proteomes" id="UP000606900">
    <property type="component" value="Unassembled WGS sequence"/>
</dbReference>
<dbReference type="AlphaFoldDB" id="A0A089ZI70"/>
<accession>A0A089ZI70</accession>
<dbReference type="GeneID" id="24793554"/>
<name>A0A089ZI70_METFO</name>
<evidence type="ECO:0000313" key="4">
    <source>
        <dbReference type="Proteomes" id="UP000029661"/>
    </source>
</evidence>
<evidence type="ECO:0000313" key="2">
    <source>
        <dbReference type="EMBL" id="AIS33180.1"/>
    </source>
</evidence>
<keyword evidence="1" id="KW-0175">Coiled coil</keyword>
<gene>
    <name evidence="2" type="ORF">BRM9_2380</name>
    <name evidence="3" type="ORF">ISP06_05915</name>
</gene>
<sequence length="137" mass="16125">MFGMTKKQFLKKSKNCLKDTGIQLLLVRKIIHQEQNGKIGYREAYQKLDKIRENMETIFFKYEDLKPPSKCSSLHIEILNTLIVLQETLVANSEYLTLSEKGLKPEALRELEKSKEQLENFRKKFQEVGQKVDVYLQ</sequence>
<dbReference type="OrthoDB" id="69073at2157"/>
<dbReference type="RefSeq" id="WP_048085867.1">
    <property type="nucleotide sequence ID" value="NZ_CP006933.1"/>
</dbReference>
<evidence type="ECO:0000313" key="3">
    <source>
        <dbReference type="EMBL" id="MBF4474992.1"/>
    </source>
</evidence>
<reference evidence="3" key="2">
    <citation type="submission" date="2020-10" db="EMBL/GenBank/DDBJ databases">
        <title>Dehalococcoides mccartyi of a TCE/Cr reducing biochatode.</title>
        <authorList>
            <person name="Matturro B."/>
        </authorList>
    </citation>
    <scope>NUCLEOTIDE SEQUENCE</scope>
    <source>
        <strain evidence="3">Bin2</strain>
    </source>
</reference>